<dbReference type="EMBL" id="CP040098">
    <property type="protein sequence ID" value="QCQ21268.1"/>
    <property type="molecule type" value="Genomic_DNA"/>
</dbReference>
<dbReference type="Proteomes" id="UP000298602">
    <property type="component" value="Chromosome"/>
</dbReference>
<keyword evidence="2" id="KW-1185">Reference proteome</keyword>
<protein>
    <submittedName>
        <fullName evidence="1">Uncharacterized protein</fullName>
    </submittedName>
</protein>
<dbReference type="RefSeq" id="WP_137423237.1">
    <property type="nucleotide sequence ID" value="NZ_CP040098.1"/>
</dbReference>
<evidence type="ECO:0000313" key="2">
    <source>
        <dbReference type="Proteomes" id="UP000298602"/>
    </source>
</evidence>
<evidence type="ECO:0000313" key="1">
    <source>
        <dbReference type="EMBL" id="QCQ21268.1"/>
    </source>
</evidence>
<organism evidence="1 2">
    <name type="scientific">Desulfoglaeba alkanexedens ALDC</name>
    <dbReference type="NCBI Taxonomy" id="980445"/>
    <lineage>
        <taxon>Bacteria</taxon>
        <taxon>Pseudomonadati</taxon>
        <taxon>Thermodesulfobacteriota</taxon>
        <taxon>Syntrophobacteria</taxon>
        <taxon>Syntrophobacterales</taxon>
        <taxon>Syntrophobacteraceae</taxon>
        <taxon>Desulfoglaeba</taxon>
    </lineage>
</organism>
<proteinExistence type="predicted"/>
<dbReference type="AlphaFoldDB" id="A0A4P8L0G3"/>
<dbReference type="KEGG" id="dax:FDQ92_03140"/>
<gene>
    <name evidence="1" type="ORF">FDQ92_03140</name>
</gene>
<name>A0A4P8L0G3_9BACT</name>
<reference evidence="1 2" key="1">
    <citation type="submission" date="2019-05" db="EMBL/GenBank/DDBJ databases">
        <title>The Complete Genome Sequence of the n-alkane-degrading Desulfoglaeba alkanexedens ALDC reveals multiple alkylsuccinate synthase gene clusters.</title>
        <authorList>
            <person name="Callaghan A.V."/>
            <person name="Davidova I.A."/>
            <person name="Duncan K.E."/>
            <person name="Morris B."/>
            <person name="McInerney M.J."/>
        </authorList>
    </citation>
    <scope>NUCLEOTIDE SEQUENCE [LARGE SCALE GENOMIC DNA]</scope>
    <source>
        <strain evidence="1 2">ALDC</strain>
    </source>
</reference>
<sequence length="67" mass="7675">MKAILKRHDIVHRNGKTKSGENIVLTKNDVTQLVSKVEHFIQDIDVKMREIRANKEMQPTADTAADF</sequence>
<dbReference type="OrthoDB" id="119238at2"/>
<accession>A0A4P8L0G3</accession>
<reference evidence="1 2" key="2">
    <citation type="submission" date="2019-05" db="EMBL/GenBank/DDBJ databases">
        <authorList>
            <person name="Suflita J.M."/>
            <person name="Marks C.R."/>
        </authorList>
    </citation>
    <scope>NUCLEOTIDE SEQUENCE [LARGE SCALE GENOMIC DNA]</scope>
    <source>
        <strain evidence="1 2">ALDC</strain>
    </source>
</reference>